<dbReference type="GO" id="GO:0004748">
    <property type="term" value="F:ribonucleoside-diphosphate reductase activity, thioredoxin disulfide as acceptor"/>
    <property type="evidence" value="ECO:0007669"/>
    <property type="project" value="TreeGrafter"/>
</dbReference>
<dbReference type="SUPFAM" id="SSF51998">
    <property type="entry name" value="PFL-like glycyl radical enzymes"/>
    <property type="match status" value="1"/>
</dbReference>
<dbReference type="PANTHER" id="PTHR21075:SF0">
    <property type="entry name" value="ANAEROBIC RIBONUCLEOSIDE-TRIPHOSPHATE REDUCTASE"/>
    <property type="match status" value="1"/>
</dbReference>
<gene>
    <name evidence="1" type="ORF">FHOMOCKG_00102</name>
</gene>
<evidence type="ECO:0000313" key="1">
    <source>
        <dbReference type="EMBL" id="WAE39630.1"/>
    </source>
</evidence>
<reference evidence="1 2" key="1">
    <citation type="submission" date="2022-10" db="EMBL/GenBank/DDBJ databases">
        <title>Evolutionary Diversification of Methanotrophic Ca. Methanophagales (ANME-1) and Their Expansive Virome.</title>
        <authorList>
            <person name="Laso-Perez R."/>
            <person name="Wu F."/>
            <person name="Cremiere A."/>
            <person name="Speth D.R."/>
            <person name="Magyar J.S."/>
            <person name="Krupovic M."/>
            <person name="Orphan V.J."/>
        </authorList>
    </citation>
    <scope>NUCLEOTIDE SEQUENCE [LARGE SCALE GENOMIC DNA]</scope>
</reference>
<dbReference type="Gene3D" id="3.20.70.20">
    <property type="match status" value="1"/>
</dbReference>
<dbReference type="Pfam" id="PF13597">
    <property type="entry name" value="NRDD"/>
    <property type="match status" value="1"/>
</dbReference>
<keyword evidence="2" id="KW-1185">Reference proteome</keyword>
<accession>A0A9E8VD96</accession>
<name>A0A9E8VD96_9CAUD</name>
<dbReference type="PANTHER" id="PTHR21075">
    <property type="entry name" value="ANAEROBIC RIBONUCLEOSIDE-TRIPHOSPHATE REDUCTASE"/>
    <property type="match status" value="1"/>
</dbReference>
<dbReference type="InterPro" id="IPR012833">
    <property type="entry name" value="NrdD"/>
</dbReference>
<organism evidence="1 2">
    <name type="scientific">Methanophagales virus GBV302</name>
    <dbReference type="NCBI Taxonomy" id="2999281"/>
    <lineage>
        <taxon>Viruses</taxon>
        <taxon>Duplodnaviria</taxon>
        <taxon>Heunggongvirae</taxon>
        <taxon>Uroviricota</taxon>
        <taxon>Caudoviricetes</taxon>
        <taxon>Nakonvirales</taxon>
        <taxon>Ekchuahviridae</taxon>
        <taxon>Kukulkanvirus</taxon>
        <taxon>Kukulkanvirus mexicoense</taxon>
    </lineage>
</organism>
<dbReference type="GO" id="GO:0008998">
    <property type="term" value="F:ribonucleoside-triphosphate reductase (thioredoxin) activity"/>
    <property type="evidence" value="ECO:0007669"/>
    <property type="project" value="InterPro"/>
</dbReference>
<evidence type="ECO:0000313" key="2">
    <source>
        <dbReference type="Proteomes" id="UP001156237"/>
    </source>
</evidence>
<sequence length="569" mass="66732">MNIEKFLTGGNVVDVNANYASDIANVRKQLASGAELVFNKELISEWFDRGREILERHRKEIYIHDLSKNILIPYCYSISVEPILAEGLTYYPHFKSKPPKRLDSFIAQLIEFTSYVANRTRGAIGIPDLILALTYFVKKERRMPLPEYRLTDYQFKNELQRLFYSFNQHLRQGAESLYTNISFFDRYYLAHLFNKNSWELEVDELSAVQSAVMRWHTSEVEKQMLRFPVITVALKVKNKKIQDEEFLNFAIKQNLHHTMYNFLVLPHLDAIASCCRLISSKKPFFNSYGSGGVQIGSHQVVSLNLPGIYLRHPDTFEERIKENLQLAKDFLDWHRKLLKEYQYLDATFELGLRSLQRMYSTIGIIGLWDFKQLTGINYSWDDLEGLLKKIRYIIDSWEGFYNCELVPAESAAITLYDTDKTYAEKHRRDKSGYYESGKMYSNQIVSPWVEMSLGERVELTGRFSKFFDGGQMMFVNVPSVFQNVHQMRKILEGIVKKEVPYSAFDNYLSRCLENNHLTIGNVDVCPICGSKNVLKFRRIVGYFVEQSNMHERRLRDLPYRKMDRIDEHE</sequence>
<dbReference type="EMBL" id="OP880253">
    <property type="protein sequence ID" value="WAE39630.1"/>
    <property type="molecule type" value="Genomic_DNA"/>
</dbReference>
<protein>
    <submittedName>
        <fullName evidence="1">Uncharacterized protein</fullName>
    </submittedName>
</protein>
<dbReference type="GO" id="GO:0006260">
    <property type="term" value="P:DNA replication"/>
    <property type="evidence" value="ECO:0007669"/>
    <property type="project" value="InterPro"/>
</dbReference>
<dbReference type="Proteomes" id="UP001156237">
    <property type="component" value="Segment"/>
</dbReference>
<dbReference type="GO" id="GO:0009265">
    <property type="term" value="P:2'-deoxyribonucleotide biosynthetic process"/>
    <property type="evidence" value="ECO:0007669"/>
    <property type="project" value="TreeGrafter"/>
</dbReference>
<proteinExistence type="predicted"/>